<organism evidence="2">
    <name type="scientific">Ooceraea biroi</name>
    <name type="common">Clonal raider ant</name>
    <name type="synonym">Cerapachys biroi</name>
    <dbReference type="NCBI Taxonomy" id="2015173"/>
    <lineage>
        <taxon>Eukaryota</taxon>
        <taxon>Metazoa</taxon>
        <taxon>Ecdysozoa</taxon>
        <taxon>Arthropoda</taxon>
        <taxon>Hexapoda</taxon>
        <taxon>Insecta</taxon>
        <taxon>Pterygota</taxon>
        <taxon>Neoptera</taxon>
        <taxon>Endopterygota</taxon>
        <taxon>Hymenoptera</taxon>
        <taxon>Apocrita</taxon>
        <taxon>Aculeata</taxon>
        <taxon>Formicoidea</taxon>
        <taxon>Formicidae</taxon>
        <taxon>Dorylinae</taxon>
        <taxon>Ooceraea</taxon>
    </lineage>
</organism>
<dbReference type="InterPro" id="IPR049040">
    <property type="entry name" value="RMC1_N"/>
</dbReference>
<feature type="domain" description="Regulator of MON1-CCZ1 complex N-terminal" evidence="1">
    <location>
        <begin position="59"/>
        <end position="129"/>
    </location>
</feature>
<evidence type="ECO:0000313" key="2">
    <source>
        <dbReference type="EMBL" id="RLU14784.1"/>
    </source>
</evidence>
<dbReference type="InterPro" id="IPR040371">
    <property type="entry name" value="RMC1"/>
</dbReference>
<dbReference type="GO" id="GO:0005765">
    <property type="term" value="C:lysosomal membrane"/>
    <property type="evidence" value="ECO:0007669"/>
    <property type="project" value="TreeGrafter"/>
</dbReference>
<dbReference type="OrthoDB" id="26384at2759"/>
<dbReference type="Proteomes" id="UP000279307">
    <property type="component" value="Chromosome 14"/>
</dbReference>
<accession>A0A3L8D3K0</accession>
<dbReference type="PANTHER" id="PTHR12897:SF4">
    <property type="entry name" value="REGULATOR OF MON1-CCZ1 COMPLEX"/>
    <property type="match status" value="1"/>
</dbReference>
<dbReference type="EMBL" id="QOIP01000014">
    <property type="protein sequence ID" value="RLU14784.1"/>
    <property type="molecule type" value="Genomic_DNA"/>
</dbReference>
<gene>
    <name evidence="2" type="ORF">DMN91_012671</name>
</gene>
<protein>
    <recommendedName>
        <fullName evidence="1">Regulator of MON1-CCZ1 complex N-terminal domain-containing protein</fullName>
    </recommendedName>
</protein>
<proteinExistence type="predicted"/>
<evidence type="ECO:0000259" key="1">
    <source>
        <dbReference type="Pfam" id="PF21029"/>
    </source>
</evidence>
<reference evidence="2" key="1">
    <citation type="journal article" date="2018" name="Genome Res.">
        <title>The genomic architecture and molecular evolution of ant odorant receptors.</title>
        <authorList>
            <person name="McKenzie S.K."/>
            <person name="Kronauer D.J.C."/>
        </authorList>
    </citation>
    <scope>NUCLEOTIDE SEQUENCE [LARGE SCALE GENOMIC DNA]</scope>
    <source>
        <strain evidence="2">Clonal line C1</strain>
    </source>
</reference>
<dbReference type="GO" id="GO:0031902">
    <property type="term" value="C:late endosome membrane"/>
    <property type="evidence" value="ECO:0007669"/>
    <property type="project" value="TreeGrafter"/>
</dbReference>
<dbReference type="Pfam" id="PF21029">
    <property type="entry name" value="RMC1_N"/>
    <property type="match status" value="1"/>
</dbReference>
<dbReference type="GO" id="GO:0035658">
    <property type="term" value="C:Mon1-Ccz1 complex"/>
    <property type="evidence" value="ECO:0007669"/>
    <property type="project" value="InterPro"/>
</dbReference>
<sequence length="221" mass="24670">MPDMEADDRGKSDDYYLELSPDPIRCLLFAQEELQECLLGPGPEPELSHGGQGSRDLHQFSPDMNVLAIQRTSSSVEFVNYSPVSGLDHIEYSQACKGKNTTILGFVWTHGTEILVITDHGVELFSCQSGETMRQALKCLSLGIIVEHSGTEARKVSCFRERRGIGCVVRNALYNFVAASTRSQSLMGTAFVYVYTIHKYIELRLETLVKLITDKIVLVDF</sequence>
<dbReference type="GO" id="GO:0010506">
    <property type="term" value="P:regulation of autophagy"/>
    <property type="evidence" value="ECO:0007669"/>
    <property type="project" value="InterPro"/>
</dbReference>
<reference evidence="2" key="2">
    <citation type="submission" date="2018-07" db="EMBL/GenBank/DDBJ databases">
        <authorList>
            <person name="Mckenzie S.K."/>
            <person name="Kronauer D.J.C."/>
        </authorList>
    </citation>
    <scope>NUCLEOTIDE SEQUENCE</scope>
    <source>
        <strain evidence="2">Clonal line C1</strain>
    </source>
</reference>
<dbReference type="AlphaFoldDB" id="A0A3L8D3K0"/>
<dbReference type="PANTHER" id="PTHR12897">
    <property type="entry name" value="COLON CANCER-ASSOCIATED PROTEIN MIC1"/>
    <property type="match status" value="1"/>
</dbReference>
<name>A0A3L8D3K0_OOCBI</name>
<comment type="caution">
    <text evidence="2">The sequence shown here is derived from an EMBL/GenBank/DDBJ whole genome shotgun (WGS) entry which is preliminary data.</text>
</comment>